<dbReference type="InterPro" id="IPR000299">
    <property type="entry name" value="FERM_domain"/>
</dbReference>
<evidence type="ECO:0000313" key="3">
    <source>
        <dbReference type="Proteomes" id="UP001044222"/>
    </source>
</evidence>
<dbReference type="InterPro" id="IPR014352">
    <property type="entry name" value="FERM/acyl-CoA-bd_prot_sf"/>
</dbReference>
<dbReference type="PROSITE" id="PS50057">
    <property type="entry name" value="FERM_3"/>
    <property type="match status" value="1"/>
</dbReference>
<dbReference type="AlphaFoldDB" id="A0A9D3RJS4"/>
<feature type="domain" description="FERM" evidence="1">
    <location>
        <begin position="1"/>
        <end position="137"/>
    </location>
</feature>
<dbReference type="Pfam" id="PF02174">
    <property type="entry name" value="IRS"/>
    <property type="match status" value="1"/>
</dbReference>
<dbReference type="Gene3D" id="1.20.80.10">
    <property type="match status" value="1"/>
</dbReference>
<dbReference type="CDD" id="cd14473">
    <property type="entry name" value="FERM_B-lobe"/>
    <property type="match status" value="1"/>
</dbReference>
<reference evidence="2" key="1">
    <citation type="submission" date="2021-01" db="EMBL/GenBank/DDBJ databases">
        <title>A chromosome-scale assembly of European eel, Anguilla anguilla.</title>
        <authorList>
            <person name="Henkel C."/>
            <person name="Jong-Raadsen S.A."/>
            <person name="Dufour S."/>
            <person name="Weltzien F.-A."/>
            <person name="Palstra A.P."/>
            <person name="Pelster B."/>
            <person name="Spaink H.P."/>
            <person name="Van Den Thillart G.E."/>
            <person name="Jansen H."/>
            <person name="Zahm M."/>
            <person name="Klopp C."/>
            <person name="Cedric C."/>
            <person name="Louis A."/>
            <person name="Berthelot C."/>
            <person name="Parey E."/>
            <person name="Roest Crollius H."/>
            <person name="Montfort J."/>
            <person name="Robinson-Rechavi M."/>
            <person name="Bucao C."/>
            <person name="Bouchez O."/>
            <person name="Gislard M."/>
            <person name="Lluch J."/>
            <person name="Milhes M."/>
            <person name="Lampietro C."/>
            <person name="Lopez Roques C."/>
            <person name="Donnadieu C."/>
            <person name="Braasch I."/>
            <person name="Desvignes T."/>
            <person name="Postlethwait J."/>
            <person name="Bobe J."/>
            <person name="Guiguen Y."/>
            <person name="Dirks R."/>
        </authorList>
    </citation>
    <scope>NUCLEOTIDE SEQUENCE</scope>
    <source>
        <strain evidence="2">Tag_6206</strain>
        <tissue evidence="2">Liver</tissue>
    </source>
</reference>
<dbReference type="PANTHER" id="PTHR46049">
    <property type="entry name" value="AGAP003327-PA"/>
    <property type="match status" value="1"/>
</dbReference>
<dbReference type="CDD" id="cd13202">
    <property type="entry name" value="FERM_C_MyoX"/>
    <property type="match status" value="1"/>
</dbReference>
<proteinExistence type="predicted"/>
<dbReference type="Proteomes" id="UP001044222">
    <property type="component" value="Chromosome 16"/>
</dbReference>
<name>A0A9D3RJS4_ANGAN</name>
<evidence type="ECO:0000313" key="2">
    <source>
        <dbReference type="EMBL" id="KAG5833156.1"/>
    </source>
</evidence>
<dbReference type="InterPro" id="IPR051724">
    <property type="entry name" value="Actin_motor_Myosin"/>
</dbReference>
<accession>A0A9D3RJS4</accession>
<comment type="caution">
    <text evidence="2">The sequence shown here is derived from an EMBL/GenBank/DDBJ whole genome shotgun (WGS) entry which is preliminary data.</text>
</comment>
<keyword evidence="3" id="KW-1185">Reference proteome</keyword>
<dbReference type="SUPFAM" id="SSF50729">
    <property type="entry name" value="PH domain-like"/>
    <property type="match status" value="1"/>
</dbReference>
<dbReference type="Gene3D" id="2.30.29.30">
    <property type="entry name" value="Pleckstrin-homology domain (PH domain)/Phosphotyrosine-binding domain (PTB)"/>
    <property type="match status" value="1"/>
</dbReference>
<dbReference type="InterPro" id="IPR041797">
    <property type="entry name" value="MyoX_FERM_C"/>
</dbReference>
<organism evidence="2 3">
    <name type="scientific">Anguilla anguilla</name>
    <name type="common">European freshwater eel</name>
    <name type="synonym">Muraena anguilla</name>
    <dbReference type="NCBI Taxonomy" id="7936"/>
    <lineage>
        <taxon>Eukaryota</taxon>
        <taxon>Metazoa</taxon>
        <taxon>Chordata</taxon>
        <taxon>Craniata</taxon>
        <taxon>Vertebrata</taxon>
        <taxon>Euteleostomi</taxon>
        <taxon>Actinopterygii</taxon>
        <taxon>Neopterygii</taxon>
        <taxon>Teleostei</taxon>
        <taxon>Anguilliformes</taxon>
        <taxon>Anguillidae</taxon>
        <taxon>Anguilla</taxon>
    </lineage>
</organism>
<evidence type="ECO:0000259" key="1">
    <source>
        <dbReference type="PROSITE" id="PS50057"/>
    </source>
</evidence>
<dbReference type="Pfam" id="PF00373">
    <property type="entry name" value="FERM_M"/>
    <property type="match status" value="1"/>
</dbReference>
<dbReference type="InterPro" id="IPR019748">
    <property type="entry name" value="FERM_central"/>
</dbReference>
<sequence length="152" mass="17367">MLEMWVKEETSATRASVLEKWGRLQGLPQHQAMLKYMAVVKEWPGYGSTLFDVECKEGGFPHDLWLGVSAENVSVYKRGEPRPLETFPYEHIVFFGAPQASTFKITVDERELCFETPLVGEITKIMKAYINMIVKKRCSVRSVSSCGSNWIR</sequence>
<dbReference type="GO" id="GO:0044295">
    <property type="term" value="C:axonal growth cone"/>
    <property type="evidence" value="ECO:0007669"/>
    <property type="project" value="TreeGrafter"/>
</dbReference>
<protein>
    <recommendedName>
        <fullName evidence="1">FERM domain-containing protein</fullName>
    </recommendedName>
</protein>
<gene>
    <name evidence="2" type="ORF">ANANG_G00272870</name>
</gene>
<dbReference type="InterPro" id="IPR002404">
    <property type="entry name" value="IRS_PTB"/>
</dbReference>
<dbReference type="InterPro" id="IPR011993">
    <property type="entry name" value="PH-like_dom_sf"/>
</dbReference>
<dbReference type="GO" id="GO:0048675">
    <property type="term" value="P:axon extension"/>
    <property type="evidence" value="ECO:0007669"/>
    <property type="project" value="TreeGrafter"/>
</dbReference>
<dbReference type="PANTHER" id="PTHR46049:SF4">
    <property type="entry name" value="UNCONVENTIONAL MYOSIN-X"/>
    <property type="match status" value="1"/>
</dbReference>
<dbReference type="EMBL" id="JAFIRN010000016">
    <property type="protein sequence ID" value="KAG5833156.1"/>
    <property type="molecule type" value="Genomic_DNA"/>
</dbReference>